<dbReference type="Proteomes" id="UP001140979">
    <property type="component" value="Unassembled WGS sequence"/>
</dbReference>
<evidence type="ECO:0000313" key="2">
    <source>
        <dbReference type="EMBL" id="MDE1242704.1"/>
    </source>
</evidence>
<feature type="transmembrane region" description="Helical" evidence="1">
    <location>
        <begin position="143"/>
        <end position="165"/>
    </location>
</feature>
<feature type="transmembrane region" description="Helical" evidence="1">
    <location>
        <begin position="186"/>
        <end position="205"/>
    </location>
</feature>
<name>A0A9X4F1Q0_9VIBR</name>
<gene>
    <name evidence="2" type="ORF">L9W94_11205</name>
</gene>
<feature type="transmembrane region" description="Helical" evidence="1">
    <location>
        <begin position="211"/>
        <end position="233"/>
    </location>
</feature>
<dbReference type="AlphaFoldDB" id="A0A9X4F1Q0"/>
<dbReference type="EMBL" id="JAKNBA010000017">
    <property type="protein sequence ID" value="MDE1242704.1"/>
    <property type="molecule type" value="Genomic_DNA"/>
</dbReference>
<keyword evidence="1" id="KW-0472">Membrane</keyword>
<feature type="transmembrane region" description="Helical" evidence="1">
    <location>
        <begin position="102"/>
        <end position="123"/>
    </location>
</feature>
<comment type="caution">
    <text evidence="2">The sequence shown here is derived from an EMBL/GenBank/DDBJ whole genome shotgun (WGS) entry which is preliminary data.</text>
</comment>
<protein>
    <submittedName>
        <fullName evidence="2">Uncharacterized protein</fullName>
    </submittedName>
</protein>
<organism evidence="2 3">
    <name type="scientific">Vibrio aestuarianus</name>
    <dbReference type="NCBI Taxonomy" id="28171"/>
    <lineage>
        <taxon>Bacteria</taxon>
        <taxon>Pseudomonadati</taxon>
        <taxon>Pseudomonadota</taxon>
        <taxon>Gammaproteobacteria</taxon>
        <taxon>Vibrionales</taxon>
        <taxon>Vibrionaceae</taxon>
        <taxon>Vibrio</taxon>
    </lineage>
</organism>
<reference evidence="2" key="1">
    <citation type="submission" date="2022-02" db="EMBL/GenBank/DDBJ databases">
        <title>Emergence and expansion in Europe of a Vibrio aestuarianus clonal complex pathogenic for oysters.</title>
        <authorList>
            <person name="Mesnil A."/>
            <person name="Travers M.-A."/>
        </authorList>
    </citation>
    <scope>NUCLEOTIDE SEQUENCE</scope>
    <source>
        <strain evidence="2">19_064_11T1</strain>
    </source>
</reference>
<keyword evidence="1" id="KW-1133">Transmembrane helix</keyword>
<proteinExistence type="predicted"/>
<feature type="transmembrane region" description="Helical" evidence="1">
    <location>
        <begin position="57"/>
        <end position="81"/>
    </location>
</feature>
<accession>A0A9X4F1Q0</accession>
<dbReference type="RefSeq" id="WP_261915666.1">
    <property type="nucleotide sequence ID" value="NZ_JAKNAO010000017.1"/>
</dbReference>
<sequence>MEDQQLPIQYTVVSALKLVRANWLTLLFLSSPFCVVNGYFVLGWVDISQPQVIFTPLNMLIGLLYLATAAMATVRIHRLALLDEKSCSLGAIFHISIREWRFVGWWGVLASALFGAMFIPLFLVGSLASTVGAAQWVLQLMTYGVMLPICWLLARWSLVLPATALDHQPRGLTIAWRRSKPHSKSLFILIGVIPTLINIVLQPLFASNILMVTFLASAIWLFVCAVEICILSLSYQWIIQREAAEQKLENRVPEFNA</sequence>
<feature type="transmembrane region" description="Helical" evidence="1">
    <location>
        <begin position="21"/>
        <end position="45"/>
    </location>
</feature>
<evidence type="ECO:0000313" key="3">
    <source>
        <dbReference type="Proteomes" id="UP001140979"/>
    </source>
</evidence>
<keyword evidence="1" id="KW-0812">Transmembrane</keyword>
<evidence type="ECO:0000256" key="1">
    <source>
        <dbReference type="SAM" id="Phobius"/>
    </source>
</evidence>